<dbReference type="InterPro" id="IPR010982">
    <property type="entry name" value="Lambda_DNA-bd_dom_sf"/>
</dbReference>
<dbReference type="Proteomes" id="UP000321720">
    <property type="component" value="Unassembled WGS sequence"/>
</dbReference>
<evidence type="ECO:0000313" key="2">
    <source>
        <dbReference type="EMBL" id="GEL96358.1"/>
    </source>
</evidence>
<evidence type="ECO:0000313" key="3">
    <source>
        <dbReference type="Proteomes" id="UP000321720"/>
    </source>
</evidence>
<gene>
    <name evidence="2" type="ORF">CCO02nite_30160</name>
</gene>
<evidence type="ECO:0000259" key="1">
    <source>
        <dbReference type="PROSITE" id="PS50943"/>
    </source>
</evidence>
<reference evidence="2 3" key="1">
    <citation type="submission" date="2019-07" db="EMBL/GenBank/DDBJ databases">
        <title>Whole genome shotgun sequence of Cellulomonas composti NBRC 100758.</title>
        <authorList>
            <person name="Hosoyama A."/>
            <person name="Uohara A."/>
            <person name="Ohji S."/>
            <person name="Ichikawa N."/>
        </authorList>
    </citation>
    <scope>NUCLEOTIDE SEQUENCE [LARGE SCALE GENOMIC DNA]</scope>
    <source>
        <strain evidence="2 3">NBRC 100758</strain>
    </source>
</reference>
<dbReference type="SUPFAM" id="SSF47413">
    <property type="entry name" value="lambda repressor-like DNA-binding domains"/>
    <property type="match status" value="1"/>
</dbReference>
<accession>A0A511JED6</accession>
<organism evidence="2 3">
    <name type="scientific">Cellulomonas composti</name>
    <dbReference type="NCBI Taxonomy" id="266130"/>
    <lineage>
        <taxon>Bacteria</taxon>
        <taxon>Bacillati</taxon>
        <taxon>Actinomycetota</taxon>
        <taxon>Actinomycetes</taxon>
        <taxon>Micrococcales</taxon>
        <taxon>Cellulomonadaceae</taxon>
        <taxon>Cellulomonas</taxon>
    </lineage>
</organism>
<dbReference type="AlphaFoldDB" id="A0A511JED6"/>
<dbReference type="Pfam" id="PF01381">
    <property type="entry name" value="HTH_3"/>
    <property type="match status" value="1"/>
</dbReference>
<comment type="caution">
    <text evidence="2">The sequence shown here is derived from an EMBL/GenBank/DDBJ whole genome shotgun (WGS) entry which is preliminary data.</text>
</comment>
<name>A0A511JED6_9CELL</name>
<proteinExistence type="predicted"/>
<sequence length="125" mass="13604">MDTTATPPIDRLGDMGYAHRLTAVRKQRGLTQQTLADTIGVHVTEIRRDGAGTSQPASDVVRAIAIGLSDGTDSLVFNGDERGPVDGQLRLRLERLDDEEAAVINRVKSVPLRHDVRQHRTGRAG</sequence>
<dbReference type="InterPro" id="IPR001387">
    <property type="entry name" value="Cro/C1-type_HTH"/>
</dbReference>
<dbReference type="EMBL" id="BJWG01000019">
    <property type="protein sequence ID" value="GEL96358.1"/>
    <property type="molecule type" value="Genomic_DNA"/>
</dbReference>
<protein>
    <recommendedName>
        <fullName evidence="1">HTH cro/C1-type domain-containing protein</fullName>
    </recommendedName>
</protein>
<dbReference type="RefSeq" id="WP_146843995.1">
    <property type="nucleotide sequence ID" value="NZ_BJWG01000019.1"/>
</dbReference>
<dbReference type="CDD" id="cd00093">
    <property type="entry name" value="HTH_XRE"/>
    <property type="match status" value="1"/>
</dbReference>
<dbReference type="PROSITE" id="PS50943">
    <property type="entry name" value="HTH_CROC1"/>
    <property type="match status" value="1"/>
</dbReference>
<dbReference type="GO" id="GO:0003677">
    <property type="term" value="F:DNA binding"/>
    <property type="evidence" value="ECO:0007669"/>
    <property type="project" value="InterPro"/>
</dbReference>
<keyword evidence="3" id="KW-1185">Reference proteome</keyword>
<feature type="domain" description="HTH cro/C1-type" evidence="1">
    <location>
        <begin position="21"/>
        <end position="48"/>
    </location>
</feature>
<dbReference type="OrthoDB" id="9794834at2"/>
<dbReference type="Gene3D" id="1.10.260.40">
    <property type="entry name" value="lambda repressor-like DNA-binding domains"/>
    <property type="match status" value="1"/>
</dbReference>